<organism evidence="8 9">
    <name type="scientific">Candidozyma auris</name>
    <name type="common">Yeast</name>
    <name type="synonym">Candida auris</name>
    <dbReference type="NCBI Taxonomy" id="498019"/>
    <lineage>
        <taxon>Eukaryota</taxon>
        <taxon>Fungi</taxon>
        <taxon>Dikarya</taxon>
        <taxon>Ascomycota</taxon>
        <taxon>Saccharomycotina</taxon>
        <taxon>Pichiomycetes</taxon>
        <taxon>Metschnikowiaceae</taxon>
        <taxon>Candidozyma</taxon>
    </lineage>
</organism>
<proteinExistence type="inferred from homology"/>
<dbReference type="VEuPathDB" id="FungiDB:CJJ09_001929"/>
<comment type="similarity">
    <text evidence="2">Belongs to the gamma-BBH/TMLD family.</text>
</comment>
<dbReference type="PANTHER" id="PTHR10696:SF25">
    <property type="entry name" value="OXIDOREDUCTASE AIM17-RELATED"/>
    <property type="match status" value="1"/>
</dbReference>
<dbReference type="AlphaFoldDB" id="A0A0L0P0X7"/>
<dbReference type="InterPro" id="IPR050411">
    <property type="entry name" value="AlphaKG_dependent_hydroxylases"/>
</dbReference>
<dbReference type="VEuPathDB" id="FungiDB:CJI96_0000026"/>
<dbReference type="InterPro" id="IPR042098">
    <property type="entry name" value="TauD-like_sf"/>
</dbReference>
<dbReference type="VEuPathDB" id="FungiDB:B9J08_001558"/>
<keyword evidence="5" id="KW-0560">Oxidoreductase</keyword>
<reference evidence="9" key="1">
    <citation type="journal article" date="2015" name="BMC Genomics">
        <title>Draft genome of a commonly misdiagnosed multidrug resistant pathogen Candida auris.</title>
        <authorList>
            <person name="Chatterjee S."/>
            <person name="Alampalli S.V."/>
            <person name="Nageshan R.K."/>
            <person name="Chettiar S.T."/>
            <person name="Joshi S."/>
            <person name="Tatu U.S."/>
        </authorList>
    </citation>
    <scope>NUCLEOTIDE SEQUENCE [LARGE SCALE GENOMIC DNA]</scope>
    <source>
        <strain evidence="9">6684</strain>
    </source>
</reference>
<dbReference type="GO" id="GO:0046872">
    <property type="term" value="F:metal ion binding"/>
    <property type="evidence" value="ECO:0007669"/>
    <property type="project" value="UniProtKB-KW"/>
</dbReference>
<dbReference type="Pfam" id="PF02668">
    <property type="entry name" value="TauD"/>
    <property type="match status" value="1"/>
</dbReference>
<dbReference type="CDD" id="cd00250">
    <property type="entry name" value="CAS_like"/>
    <property type="match status" value="1"/>
</dbReference>
<dbReference type="PANTHER" id="PTHR10696">
    <property type="entry name" value="GAMMA-BUTYROBETAINE HYDROXYLASE-RELATED"/>
    <property type="match status" value="1"/>
</dbReference>
<dbReference type="EMBL" id="LGST01000022">
    <property type="protein sequence ID" value="KND99630.1"/>
    <property type="molecule type" value="Genomic_DNA"/>
</dbReference>
<evidence type="ECO:0000256" key="6">
    <source>
        <dbReference type="ARBA" id="ARBA00023004"/>
    </source>
</evidence>
<dbReference type="VEuPathDB" id="FungiDB:CJJ07_000145"/>
<evidence type="ECO:0000313" key="9">
    <source>
        <dbReference type="Proteomes" id="UP000037122"/>
    </source>
</evidence>
<gene>
    <name evidence="8" type="ORF">QG37_03423</name>
</gene>
<evidence type="ECO:0000313" key="8">
    <source>
        <dbReference type="EMBL" id="KND99630.1"/>
    </source>
</evidence>
<comment type="caution">
    <text evidence="8">The sequence shown here is derived from an EMBL/GenBank/DDBJ whole genome shotgun (WGS) entry which is preliminary data.</text>
</comment>
<dbReference type="InterPro" id="IPR003819">
    <property type="entry name" value="TauD/TfdA-like"/>
</dbReference>
<evidence type="ECO:0000256" key="4">
    <source>
        <dbReference type="ARBA" id="ARBA00022964"/>
    </source>
</evidence>
<evidence type="ECO:0000256" key="2">
    <source>
        <dbReference type="ARBA" id="ARBA00008654"/>
    </source>
</evidence>
<keyword evidence="4" id="KW-0223">Dioxygenase</keyword>
<dbReference type="Proteomes" id="UP000037122">
    <property type="component" value="Unassembled WGS sequence"/>
</dbReference>
<protein>
    <recommendedName>
        <fullName evidence="7">TauD/TfdA-like domain-containing protein</fullName>
    </recommendedName>
</protein>
<dbReference type="Gene3D" id="3.30.2020.30">
    <property type="match status" value="1"/>
</dbReference>
<dbReference type="VEuPathDB" id="FungiDB:CJI97_001752"/>
<dbReference type="Gene3D" id="3.60.130.10">
    <property type="entry name" value="Clavaminate synthase-like"/>
    <property type="match status" value="1"/>
</dbReference>
<evidence type="ECO:0000256" key="3">
    <source>
        <dbReference type="ARBA" id="ARBA00022723"/>
    </source>
</evidence>
<dbReference type="InterPro" id="IPR038492">
    <property type="entry name" value="GBBH-like_N_sf"/>
</dbReference>
<dbReference type="SUPFAM" id="SSF51197">
    <property type="entry name" value="Clavaminate synthase-like"/>
    <property type="match status" value="1"/>
</dbReference>
<feature type="domain" description="TauD/TfdA-like" evidence="7">
    <location>
        <begin position="138"/>
        <end position="408"/>
    </location>
</feature>
<name>A0A0L0P0X7_CANAR</name>
<evidence type="ECO:0000259" key="7">
    <source>
        <dbReference type="Pfam" id="PF02668"/>
    </source>
</evidence>
<evidence type="ECO:0000256" key="5">
    <source>
        <dbReference type="ARBA" id="ARBA00023002"/>
    </source>
</evidence>
<sequence>MFSRTTRRVTSLRQLSLKSFNNASITVNLKEKTVSFDNVFLRDSCDSPDSVDASTRQKSFTTASITRNLEIAEPPKVVNENGEQNLLVKWKQGNKIHESRYLESFLQKSLSLKERFNGKFFPEEKVYWKKTDLVPNLSELKVDYNDYFAKDEVFQEVVNNLNKYGLSFIENVEDPQNDPKLGSIKTENEHLWPVAKLASRFGYIKKTFYGVLFDVKNEKNAKNIANTNVFLPLHMDLLYYESPPGLQLLHFIQNTTLGGENIFADSFAAAYSIRDRDPKAYEALKKVPITYHYNNNNEYYYYMRPLVVEDPYVKNFTTGEPQIKEVNYAPPFQGPFELNATTAEDPKLWQEFLRGLRLFEDFINDPQNQYEVKLPEGSCVIFDNRRVLHSRNQFSDSNGGDRWLMGTYVDGDSYRSKLRKVNETQ</sequence>
<keyword evidence="6" id="KW-0408">Iron</keyword>
<dbReference type="VEuPathDB" id="FungiDB:QG37_03423"/>
<dbReference type="GO" id="GO:0005739">
    <property type="term" value="C:mitochondrion"/>
    <property type="evidence" value="ECO:0007669"/>
    <property type="project" value="TreeGrafter"/>
</dbReference>
<comment type="cofactor">
    <cofactor evidence="1">
        <name>Fe(2+)</name>
        <dbReference type="ChEBI" id="CHEBI:29033"/>
    </cofactor>
</comment>
<dbReference type="GO" id="GO:0051213">
    <property type="term" value="F:dioxygenase activity"/>
    <property type="evidence" value="ECO:0007669"/>
    <property type="project" value="UniProtKB-KW"/>
</dbReference>
<keyword evidence="3" id="KW-0479">Metal-binding</keyword>
<accession>A0A0L0P0X7</accession>
<dbReference type="GO" id="GO:0045329">
    <property type="term" value="P:carnitine biosynthetic process"/>
    <property type="evidence" value="ECO:0007669"/>
    <property type="project" value="TreeGrafter"/>
</dbReference>
<evidence type="ECO:0000256" key="1">
    <source>
        <dbReference type="ARBA" id="ARBA00001954"/>
    </source>
</evidence>